<feature type="domain" description="Glycoside hydrolase 131 catalytic N-terminal" evidence="2">
    <location>
        <begin position="28"/>
        <end position="289"/>
    </location>
</feature>
<evidence type="ECO:0000313" key="4">
    <source>
        <dbReference type="Proteomes" id="UP000886653"/>
    </source>
</evidence>
<dbReference type="Gene3D" id="2.60.120.1160">
    <property type="match status" value="1"/>
</dbReference>
<feature type="chain" id="PRO_5040132035" description="Glycoside hydrolase 131 catalytic N-terminal domain-containing protein" evidence="1">
    <location>
        <begin position="26"/>
        <end position="295"/>
    </location>
</feature>
<accession>A0A9P6NP69</accession>
<evidence type="ECO:0000313" key="3">
    <source>
        <dbReference type="EMBL" id="KAG0147663.1"/>
    </source>
</evidence>
<proteinExistence type="predicted"/>
<dbReference type="PANTHER" id="PTHR34612">
    <property type="entry name" value="GH131_N DOMAIN-CONTAINING PROTEIN"/>
    <property type="match status" value="1"/>
</dbReference>
<organism evidence="3 4">
    <name type="scientific">Cronartium quercuum f. sp. fusiforme G11</name>
    <dbReference type="NCBI Taxonomy" id="708437"/>
    <lineage>
        <taxon>Eukaryota</taxon>
        <taxon>Fungi</taxon>
        <taxon>Dikarya</taxon>
        <taxon>Basidiomycota</taxon>
        <taxon>Pucciniomycotina</taxon>
        <taxon>Pucciniomycetes</taxon>
        <taxon>Pucciniales</taxon>
        <taxon>Coleosporiaceae</taxon>
        <taxon>Cronartium</taxon>
    </lineage>
</organism>
<name>A0A9P6NP69_9BASI</name>
<evidence type="ECO:0000256" key="1">
    <source>
        <dbReference type="SAM" id="SignalP"/>
    </source>
</evidence>
<dbReference type="EMBL" id="MU167245">
    <property type="protein sequence ID" value="KAG0147663.1"/>
    <property type="molecule type" value="Genomic_DNA"/>
</dbReference>
<gene>
    <name evidence="3" type="ORF">CROQUDRAFT_42580</name>
</gene>
<dbReference type="Proteomes" id="UP000886653">
    <property type="component" value="Unassembled WGS sequence"/>
</dbReference>
<dbReference type="Pfam" id="PF18271">
    <property type="entry name" value="GH131_N"/>
    <property type="match status" value="1"/>
</dbReference>
<comment type="caution">
    <text evidence="3">The sequence shown here is derived from an EMBL/GenBank/DDBJ whole genome shotgun (WGS) entry which is preliminary data.</text>
</comment>
<dbReference type="AlphaFoldDB" id="A0A9P6NP69"/>
<protein>
    <recommendedName>
        <fullName evidence="2">Glycoside hydrolase 131 catalytic N-terminal domain-containing protein</fullName>
    </recommendedName>
</protein>
<dbReference type="InterPro" id="IPR041524">
    <property type="entry name" value="GH131_N"/>
</dbReference>
<dbReference type="PANTHER" id="PTHR34612:SF2">
    <property type="entry name" value="GLYCOSIDE HYDROLASE 131 CATALYTIC N-TERMINAL DOMAIN-CONTAINING PROTEIN"/>
    <property type="match status" value="1"/>
</dbReference>
<evidence type="ECO:0000259" key="2">
    <source>
        <dbReference type="Pfam" id="PF18271"/>
    </source>
</evidence>
<sequence length="295" mass="33288">MFRFSNLSLLTITFLILHHLSITSAELLADGRIPLGIPTKDFDRPNSKLVKKFKQIITPLNKLKYRVSAFLFLVPTAGAGFEQEIGTRLTNDSIFYPGQNLNQGQYGFRRTGVVLQMDQTTTQTDVTAFHLTVRTSSKHPLNISHGYLLGFLENPTVSDHIWDIFYGSDFNSDPTASLPSKGANRIRVRDFARKELYSIPLEPIKLYNFAILCDWNKNELSVFSSIGDLNLQQVTKSIPNDPKAINSATKSDFHFEVIRFPVVNPEDNPTDRGDVVHHGLHVCQLTKYIYISSAL</sequence>
<reference evidence="3" key="1">
    <citation type="submission" date="2013-11" db="EMBL/GenBank/DDBJ databases">
        <title>Genome sequence of the fusiform rust pathogen reveals effectors for host alternation and coevolution with pine.</title>
        <authorList>
            <consortium name="DOE Joint Genome Institute"/>
            <person name="Smith K."/>
            <person name="Pendleton A."/>
            <person name="Kubisiak T."/>
            <person name="Anderson C."/>
            <person name="Salamov A."/>
            <person name="Aerts A."/>
            <person name="Riley R."/>
            <person name="Clum A."/>
            <person name="Lindquist E."/>
            <person name="Ence D."/>
            <person name="Campbell M."/>
            <person name="Kronenberg Z."/>
            <person name="Feau N."/>
            <person name="Dhillon B."/>
            <person name="Hamelin R."/>
            <person name="Burleigh J."/>
            <person name="Smith J."/>
            <person name="Yandell M."/>
            <person name="Nelson C."/>
            <person name="Grigoriev I."/>
            <person name="Davis J."/>
        </authorList>
    </citation>
    <scope>NUCLEOTIDE SEQUENCE</scope>
    <source>
        <strain evidence="3">G11</strain>
    </source>
</reference>
<keyword evidence="1" id="KW-0732">Signal</keyword>
<keyword evidence="4" id="KW-1185">Reference proteome</keyword>
<dbReference type="OrthoDB" id="5283326at2759"/>
<feature type="signal peptide" evidence="1">
    <location>
        <begin position="1"/>
        <end position="25"/>
    </location>
</feature>